<keyword evidence="3" id="KW-1185">Reference proteome</keyword>
<protein>
    <recommendedName>
        <fullName evidence="1">Endonuclease/exonuclease/phosphatase domain-containing protein</fullName>
    </recommendedName>
</protein>
<dbReference type="Proteomes" id="UP000426027">
    <property type="component" value="Chromosome"/>
</dbReference>
<dbReference type="Pfam" id="PF03372">
    <property type="entry name" value="Exo_endo_phos"/>
    <property type="match status" value="1"/>
</dbReference>
<organism evidence="2 3">
    <name type="scientific">Phnomibacter ginsenosidimutans</name>
    <dbReference type="NCBI Taxonomy" id="2676868"/>
    <lineage>
        <taxon>Bacteria</taxon>
        <taxon>Pseudomonadati</taxon>
        <taxon>Bacteroidota</taxon>
        <taxon>Chitinophagia</taxon>
        <taxon>Chitinophagales</taxon>
        <taxon>Chitinophagaceae</taxon>
        <taxon>Phnomibacter</taxon>
    </lineage>
</organism>
<sequence>MASETFWLSLTPTVPGSKSWDAAITRIVTWAKFKHKKSGKIFYHFNTHFDHIGQEARRQSAHMLLQKVNSIAGNTAAIVTGDFNAQPKDEPIRIIVDETNPLHLTDAKVLSKNGHYGPVGTFNGFGPKEKDEAPIDYIFMKGKWQVLQHATISQTWGGRFASDHFAVMAIVMLGK</sequence>
<proteinExistence type="predicted"/>
<dbReference type="InterPro" id="IPR036691">
    <property type="entry name" value="Endo/exonu/phosph_ase_sf"/>
</dbReference>
<dbReference type="EMBL" id="CP046566">
    <property type="protein sequence ID" value="QGW29547.1"/>
    <property type="molecule type" value="Genomic_DNA"/>
</dbReference>
<dbReference type="AlphaFoldDB" id="A0A6I6GA60"/>
<dbReference type="SUPFAM" id="SSF56219">
    <property type="entry name" value="DNase I-like"/>
    <property type="match status" value="1"/>
</dbReference>
<feature type="domain" description="Endonuclease/exonuclease/phosphatase" evidence="1">
    <location>
        <begin position="41"/>
        <end position="164"/>
    </location>
</feature>
<dbReference type="InterPro" id="IPR005135">
    <property type="entry name" value="Endo/exonuclease/phosphatase"/>
</dbReference>
<dbReference type="CDD" id="cd09083">
    <property type="entry name" value="EEP-1"/>
    <property type="match status" value="1"/>
</dbReference>
<accession>A0A6I6GA60</accession>
<evidence type="ECO:0000313" key="3">
    <source>
        <dbReference type="Proteomes" id="UP000426027"/>
    </source>
</evidence>
<name>A0A6I6GA60_9BACT</name>
<dbReference type="Gene3D" id="3.60.10.10">
    <property type="entry name" value="Endonuclease/exonuclease/phosphatase"/>
    <property type="match status" value="1"/>
</dbReference>
<reference evidence="2 3" key="1">
    <citation type="submission" date="2019-11" db="EMBL/GenBank/DDBJ databases">
        <authorList>
            <person name="Im W.T."/>
        </authorList>
    </citation>
    <scope>NUCLEOTIDE SEQUENCE [LARGE SCALE GENOMIC DNA]</scope>
    <source>
        <strain evidence="2 3">SB-02</strain>
    </source>
</reference>
<dbReference type="KEGG" id="fls:GLV81_16785"/>
<evidence type="ECO:0000313" key="2">
    <source>
        <dbReference type="EMBL" id="QGW29547.1"/>
    </source>
</evidence>
<evidence type="ECO:0000259" key="1">
    <source>
        <dbReference type="Pfam" id="PF03372"/>
    </source>
</evidence>
<dbReference type="GO" id="GO:0003824">
    <property type="term" value="F:catalytic activity"/>
    <property type="evidence" value="ECO:0007669"/>
    <property type="project" value="InterPro"/>
</dbReference>
<dbReference type="RefSeq" id="WP_157479899.1">
    <property type="nucleotide sequence ID" value="NZ_CP046566.1"/>
</dbReference>
<gene>
    <name evidence="2" type="ORF">GLV81_16785</name>
</gene>